<feature type="region of interest" description="Disordered" evidence="7">
    <location>
        <begin position="1"/>
        <end position="21"/>
    </location>
</feature>
<protein>
    <recommendedName>
        <fullName evidence="10">Chromatin modification-related protein EAF7</fullName>
    </recommendedName>
</protein>
<dbReference type="EMBL" id="KZ819289">
    <property type="protein sequence ID" value="PWN99083.1"/>
    <property type="molecule type" value="Genomic_DNA"/>
</dbReference>
<evidence type="ECO:0000256" key="5">
    <source>
        <dbReference type="ARBA" id="ARBA00023163"/>
    </source>
</evidence>
<feature type="compositionally biased region" description="Low complexity" evidence="7">
    <location>
        <begin position="230"/>
        <end position="253"/>
    </location>
</feature>
<comment type="similarity">
    <text evidence="2">Belongs to the EAF7 family.</text>
</comment>
<dbReference type="GO" id="GO:0005634">
    <property type="term" value="C:nucleus"/>
    <property type="evidence" value="ECO:0007669"/>
    <property type="project" value="UniProtKB-SubCell"/>
</dbReference>
<dbReference type="GO" id="GO:0006325">
    <property type="term" value="P:chromatin organization"/>
    <property type="evidence" value="ECO:0007669"/>
    <property type="project" value="UniProtKB-KW"/>
</dbReference>
<evidence type="ECO:0000313" key="8">
    <source>
        <dbReference type="EMBL" id="PWN99083.1"/>
    </source>
</evidence>
<keyword evidence="5" id="KW-0804">Transcription</keyword>
<feature type="region of interest" description="Disordered" evidence="7">
    <location>
        <begin position="76"/>
        <end position="262"/>
    </location>
</feature>
<dbReference type="GeneID" id="37269551"/>
<dbReference type="Pfam" id="PF07904">
    <property type="entry name" value="Eaf7"/>
    <property type="match status" value="1"/>
</dbReference>
<keyword evidence="4" id="KW-0805">Transcription regulation</keyword>
<reference evidence="8 9" key="1">
    <citation type="journal article" date="2018" name="Mol. Biol. Evol.">
        <title>Broad Genomic Sampling Reveals a Smut Pathogenic Ancestry of the Fungal Clade Ustilaginomycotina.</title>
        <authorList>
            <person name="Kijpornyongpan T."/>
            <person name="Mondo S.J."/>
            <person name="Barry K."/>
            <person name="Sandor L."/>
            <person name="Lee J."/>
            <person name="Lipzen A."/>
            <person name="Pangilinan J."/>
            <person name="LaButti K."/>
            <person name="Hainaut M."/>
            <person name="Henrissat B."/>
            <person name="Grigoriev I.V."/>
            <person name="Spatafora J.W."/>
            <person name="Aime M.C."/>
        </authorList>
    </citation>
    <scope>NUCLEOTIDE SEQUENCE [LARGE SCALE GENOMIC DNA]</scope>
    <source>
        <strain evidence="8 9">MCA 4186</strain>
    </source>
</reference>
<dbReference type="PANTHER" id="PTHR13581">
    <property type="entry name" value="MRG-BINDING PROTEIN"/>
    <property type="match status" value="1"/>
</dbReference>
<accession>A0A316ZFN3</accession>
<evidence type="ECO:0008006" key="10">
    <source>
        <dbReference type="Google" id="ProtNLM"/>
    </source>
</evidence>
<feature type="compositionally biased region" description="Acidic residues" evidence="7">
    <location>
        <begin position="185"/>
        <end position="214"/>
    </location>
</feature>
<feature type="compositionally biased region" description="Acidic residues" evidence="7">
    <location>
        <begin position="144"/>
        <end position="163"/>
    </location>
</feature>
<name>A0A316ZFN3_9BASI</name>
<evidence type="ECO:0000256" key="6">
    <source>
        <dbReference type="ARBA" id="ARBA00023242"/>
    </source>
</evidence>
<dbReference type="PANTHER" id="PTHR13581:SF5">
    <property type="entry name" value="MRG_MORF4L-BINDING PROTEIN"/>
    <property type="match status" value="1"/>
</dbReference>
<dbReference type="RefSeq" id="XP_025599362.1">
    <property type="nucleotide sequence ID" value="XM_025742007.1"/>
</dbReference>
<evidence type="ECO:0000313" key="9">
    <source>
        <dbReference type="Proteomes" id="UP000245946"/>
    </source>
</evidence>
<keyword evidence="6" id="KW-0539">Nucleus</keyword>
<proteinExistence type="inferred from homology"/>
<dbReference type="InterPro" id="IPR012423">
    <property type="entry name" value="Eaf7/MRGBP"/>
</dbReference>
<keyword evidence="9" id="KW-1185">Reference proteome</keyword>
<sequence length="262" mass="28263">MSSPRSSPAASASPSAEASSSHFLRLVGQHRPLGVHRHFNAIPLIVALQSEHAERIDGAELRSRMLDLYDVQGLEELEDTATASQFGEGSSPPPPPSPRLDSGLQRLPGRTKGGSSSSRRAPPGFGLPFADFEELVAPRRLDPDAQEEDESEGELSDAEEEDAVGVKEEKQSDEEASGSAQEAGKEEEEEAEEDEESAEEASEEEEEEEEESEEETRSSKRRRGAQTPQKRATGGRAAAAASSSTAKSTRAKAVQPRRSSRR</sequence>
<evidence type="ECO:0000256" key="1">
    <source>
        <dbReference type="ARBA" id="ARBA00004123"/>
    </source>
</evidence>
<dbReference type="STRING" id="58919.A0A316ZFN3"/>
<gene>
    <name evidence="8" type="ORF">FA09DRAFT_329037</name>
</gene>
<evidence type="ECO:0000256" key="2">
    <source>
        <dbReference type="ARBA" id="ARBA00007117"/>
    </source>
</evidence>
<dbReference type="Proteomes" id="UP000245946">
    <property type="component" value="Unassembled WGS sequence"/>
</dbReference>
<dbReference type="GO" id="GO:0006357">
    <property type="term" value="P:regulation of transcription by RNA polymerase II"/>
    <property type="evidence" value="ECO:0007669"/>
    <property type="project" value="TreeGrafter"/>
</dbReference>
<evidence type="ECO:0000256" key="4">
    <source>
        <dbReference type="ARBA" id="ARBA00023015"/>
    </source>
</evidence>
<organism evidence="8 9">
    <name type="scientific">Tilletiopsis washingtonensis</name>
    <dbReference type="NCBI Taxonomy" id="58919"/>
    <lineage>
        <taxon>Eukaryota</taxon>
        <taxon>Fungi</taxon>
        <taxon>Dikarya</taxon>
        <taxon>Basidiomycota</taxon>
        <taxon>Ustilaginomycotina</taxon>
        <taxon>Exobasidiomycetes</taxon>
        <taxon>Entylomatales</taxon>
        <taxon>Entylomatales incertae sedis</taxon>
        <taxon>Tilletiopsis</taxon>
    </lineage>
</organism>
<evidence type="ECO:0000256" key="7">
    <source>
        <dbReference type="SAM" id="MobiDB-lite"/>
    </source>
</evidence>
<keyword evidence="3" id="KW-0156">Chromatin regulator</keyword>
<dbReference type="GO" id="GO:0035267">
    <property type="term" value="C:NuA4 histone acetyltransferase complex"/>
    <property type="evidence" value="ECO:0007669"/>
    <property type="project" value="TreeGrafter"/>
</dbReference>
<comment type="subcellular location">
    <subcellularLocation>
        <location evidence="1">Nucleus</location>
    </subcellularLocation>
</comment>
<dbReference type="AlphaFoldDB" id="A0A316ZFN3"/>
<evidence type="ECO:0000256" key="3">
    <source>
        <dbReference type="ARBA" id="ARBA00022853"/>
    </source>
</evidence>